<evidence type="ECO:0008006" key="3">
    <source>
        <dbReference type="Google" id="ProtNLM"/>
    </source>
</evidence>
<dbReference type="PANTHER" id="PTHR24104:SF25">
    <property type="entry name" value="PROTEIN LIN-41"/>
    <property type="match status" value="1"/>
</dbReference>
<dbReference type="InterPro" id="IPR001258">
    <property type="entry name" value="NHL_repeat"/>
</dbReference>
<evidence type="ECO:0000256" key="1">
    <source>
        <dbReference type="ARBA" id="ARBA00022737"/>
    </source>
</evidence>
<reference evidence="2" key="1">
    <citation type="journal article" date="2015" name="Nature">
        <title>Complex archaea that bridge the gap between prokaryotes and eukaryotes.</title>
        <authorList>
            <person name="Spang A."/>
            <person name="Saw J.H."/>
            <person name="Jorgensen S.L."/>
            <person name="Zaremba-Niedzwiedzka K."/>
            <person name="Martijn J."/>
            <person name="Lind A.E."/>
            <person name="van Eijk R."/>
            <person name="Schleper C."/>
            <person name="Guy L."/>
            <person name="Ettema T.J."/>
        </authorList>
    </citation>
    <scope>NUCLEOTIDE SEQUENCE</scope>
</reference>
<dbReference type="PROSITE" id="PS51125">
    <property type="entry name" value="NHL"/>
    <property type="match status" value="1"/>
</dbReference>
<dbReference type="GO" id="GO:0043161">
    <property type="term" value="P:proteasome-mediated ubiquitin-dependent protein catabolic process"/>
    <property type="evidence" value="ECO:0007669"/>
    <property type="project" value="TreeGrafter"/>
</dbReference>
<name>A0A0F8Y4W9_9ZZZZ</name>
<comment type="caution">
    <text evidence="2">The sequence shown here is derived from an EMBL/GenBank/DDBJ whole genome shotgun (WGS) entry which is preliminary data.</text>
</comment>
<dbReference type="EMBL" id="LAZR01055401">
    <property type="protein sequence ID" value="KKK76447.1"/>
    <property type="molecule type" value="Genomic_DNA"/>
</dbReference>
<dbReference type="SUPFAM" id="SSF63829">
    <property type="entry name" value="Calcium-dependent phosphotriesterase"/>
    <property type="match status" value="1"/>
</dbReference>
<dbReference type="Pfam" id="PF01436">
    <property type="entry name" value="NHL"/>
    <property type="match status" value="1"/>
</dbReference>
<dbReference type="InterPro" id="IPR011042">
    <property type="entry name" value="6-blade_b-propeller_TolB-like"/>
</dbReference>
<organism evidence="2">
    <name type="scientific">marine sediment metagenome</name>
    <dbReference type="NCBI Taxonomy" id="412755"/>
    <lineage>
        <taxon>unclassified sequences</taxon>
        <taxon>metagenomes</taxon>
        <taxon>ecological metagenomes</taxon>
    </lineage>
</organism>
<dbReference type="PANTHER" id="PTHR24104">
    <property type="entry name" value="E3 UBIQUITIN-PROTEIN LIGASE NHLRC1-RELATED"/>
    <property type="match status" value="1"/>
</dbReference>
<dbReference type="InterPro" id="IPR050952">
    <property type="entry name" value="TRIM-NHL_E3_ligases"/>
</dbReference>
<feature type="non-terminal residue" evidence="2">
    <location>
        <position position="393"/>
    </location>
</feature>
<dbReference type="GO" id="GO:0000209">
    <property type="term" value="P:protein polyubiquitination"/>
    <property type="evidence" value="ECO:0007669"/>
    <property type="project" value="TreeGrafter"/>
</dbReference>
<dbReference type="GO" id="GO:0061630">
    <property type="term" value="F:ubiquitin protein ligase activity"/>
    <property type="evidence" value="ECO:0007669"/>
    <property type="project" value="TreeGrafter"/>
</dbReference>
<feature type="non-terminal residue" evidence="2">
    <location>
        <position position="1"/>
    </location>
</feature>
<gene>
    <name evidence="2" type="ORF">LCGC14_2863550</name>
</gene>
<dbReference type="GO" id="GO:0008270">
    <property type="term" value="F:zinc ion binding"/>
    <property type="evidence" value="ECO:0007669"/>
    <property type="project" value="UniProtKB-KW"/>
</dbReference>
<dbReference type="Gene3D" id="2.120.10.30">
    <property type="entry name" value="TolB, C-terminal domain"/>
    <property type="match status" value="1"/>
</dbReference>
<protein>
    <recommendedName>
        <fullName evidence="3">SMP-30/Gluconolactonase/LRE-like region domain-containing protein</fullName>
    </recommendedName>
</protein>
<dbReference type="AlphaFoldDB" id="A0A0F8Y4W9"/>
<sequence length="393" mass="44149">FWSPYKRVGAYPPIIAACPEGVVVFDGRGVDHLRLFDHDGKYLRTIHPFSRKTVGRVTGLEHWAAPQTGLSVPRKIGYTQSTLLSSGSSAIVANRYHPSEGFAASAMAIRAQRIALAHKYVNRLSTDGTSGGLAIRGAHVGFERRYRKQIFDIGPSSAAFSPDGKWLYLTGFQWKHGTYGSGGAGRQCVYRVAFAKDDPPEVFAGKPTLDGYGRDNAHFAVPNSVACDSAGRVYVADFMNDRVQVFSPEGRYLKTIAARKPAKVQIHPKTQDIYVFSWFVGTGIDHRLYRQYGIEWTDLRKMPATLTQYGPFAKPVKKKSWPLPLPRIGLSRFLMGQYYHVELDFWAKRPVLWTVGRRRRADRETVITWGKKLIEDMAKDQWIDGAIALFTET</sequence>
<accession>A0A0F8Y4W9</accession>
<evidence type="ECO:0000313" key="2">
    <source>
        <dbReference type="EMBL" id="KKK76447.1"/>
    </source>
</evidence>
<keyword evidence="1" id="KW-0677">Repeat</keyword>
<proteinExistence type="predicted"/>